<gene>
    <name evidence="11" type="ORF">pdam_00000114</name>
</gene>
<feature type="transmembrane region" description="Helical" evidence="9">
    <location>
        <begin position="33"/>
        <end position="52"/>
    </location>
</feature>
<dbReference type="CDD" id="cd00637">
    <property type="entry name" value="7tm_classA_rhodopsin-like"/>
    <property type="match status" value="1"/>
</dbReference>
<keyword evidence="4 9" id="KW-1133">Transmembrane helix</keyword>
<keyword evidence="12" id="KW-1185">Reference proteome</keyword>
<keyword evidence="5" id="KW-0297">G-protein coupled receptor</keyword>
<dbReference type="Proteomes" id="UP000275408">
    <property type="component" value="Unassembled WGS sequence"/>
</dbReference>
<dbReference type="PROSITE" id="PS50262">
    <property type="entry name" value="G_PROTEIN_RECEP_F1_2"/>
    <property type="match status" value="1"/>
</dbReference>
<evidence type="ECO:0000256" key="8">
    <source>
        <dbReference type="ARBA" id="ARBA00023224"/>
    </source>
</evidence>
<evidence type="ECO:0000256" key="5">
    <source>
        <dbReference type="ARBA" id="ARBA00023040"/>
    </source>
</evidence>
<dbReference type="Gene3D" id="1.20.1070.10">
    <property type="entry name" value="Rhodopsin 7-helix transmembrane proteins"/>
    <property type="match status" value="1"/>
</dbReference>
<dbReference type="InterPro" id="IPR050569">
    <property type="entry name" value="TAAR"/>
</dbReference>
<dbReference type="InterPro" id="IPR013087">
    <property type="entry name" value="Znf_C2H2_type"/>
</dbReference>
<evidence type="ECO:0000313" key="12">
    <source>
        <dbReference type="Proteomes" id="UP000275408"/>
    </source>
</evidence>
<dbReference type="EMBL" id="RCHS01000537">
    <property type="protein sequence ID" value="RMX58340.1"/>
    <property type="molecule type" value="Genomic_DNA"/>
</dbReference>
<comment type="subcellular location">
    <subcellularLocation>
        <location evidence="1">Cell membrane</location>
        <topology evidence="1">Multi-pass membrane protein</topology>
    </subcellularLocation>
</comment>
<dbReference type="PANTHER" id="PTHR24249:SF372">
    <property type="entry name" value="G-PROTEIN COUPLED RECEPTORS FAMILY 1 PROFILE DOMAIN-CONTAINING PROTEIN"/>
    <property type="match status" value="1"/>
</dbReference>
<protein>
    <recommendedName>
        <fullName evidence="10">G-protein coupled receptors family 1 profile domain-containing protein</fullName>
    </recommendedName>
</protein>
<name>A0A3M6UXJ3_POCDA</name>
<evidence type="ECO:0000256" key="1">
    <source>
        <dbReference type="ARBA" id="ARBA00004651"/>
    </source>
</evidence>
<reference evidence="11 12" key="1">
    <citation type="journal article" date="2018" name="Sci. Rep.">
        <title>Comparative analysis of the Pocillopora damicornis genome highlights role of immune system in coral evolution.</title>
        <authorList>
            <person name="Cunning R."/>
            <person name="Bay R.A."/>
            <person name="Gillette P."/>
            <person name="Baker A.C."/>
            <person name="Traylor-Knowles N."/>
        </authorList>
    </citation>
    <scope>NUCLEOTIDE SEQUENCE [LARGE SCALE GENOMIC DNA]</scope>
    <source>
        <strain evidence="11">RSMAS</strain>
        <tissue evidence="11">Whole animal</tissue>
    </source>
</reference>
<evidence type="ECO:0000256" key="9">
    <source>
        <dbReference type="SAM" id="Phobius"/>
    </source>
</evidence>
<keyword evidence="6 9" id="KW-0472">Membrane</keyword>
<dbReference type="AlphaFoldDB" id="A0A3M6UXJ3"/>
<organism evidence="11 12">
    <name type="scientific">Pocillopora damicornis</name>
    <name type="common">Cauliflower coral</name>
    <name type="synonym">Millepora damicornis</name>
    <dbReference type="NCBI Taxonomy" id="46731"/>
    <lineage>
        <taxon>Eukaryota</taxon>
        <taxon>Metazoa</taxon>
        <taxon>Cnidaria</taxon>
        <taxon>Anthozoa</taxon>
        <taxon>Hexacorallia</taxon>
        <taxon>Scleractinia</taxon>
        <taxon>Astrocoeniina</taxon>
        <taxon>Pocilloporidae</taxon>
        <taxon>Pocillopora</taxon>
    </lineage>
</organism>
<keyword evidence="3 9" id="KW-0812">Transmembrane</keyword>
<evidence type="ECO:0000313" key="11">
    <source>
        <dbReference type="EMBL" id="RMX58340.1"/>
    </source>
</evidence>
<feature type="transmembrane region" description="Helical" evidence="9">
    <location>
        <begin position="144"/>
        <end position="164"/>
    </location>
</feature>
<evidence type="ECO:0000259" key="10">
    <source>
        <dbReference type="PROSITE" id="PS50262"/>
    </source>
</evidence>
<dbReference type="Pfam" id="PF00001">
    <property type="entry name" value="7tm_1"/>
    <property type="match status" value="1"/>
</dbReference>
<dbReference type="InterPro" id="IPR000276">
    <property type="entry name" value="GPCR_Rhodpsn"/>
</dbReference>
<evidence type="ECO:0000256" key="6">
    <source>
        <dbReference type="ARBA" id="ARBA00023136"/>
    </source>
</evidence>
<accession>A0A3M6UXJ3</accession>
<evidence type="ECO:0000256" key="7">
    <source>
        <dbReference type="ARBA" id="ARBA00023170"/>
    </source>
</evidence>
<dbReference type="GO" id="GO:0005886">
    <property type="term" value="C:plasma membrane"/>
    <property type="evidence" value="ECO:0007669"/>
    <property type="project" value="UniProtKB-SubCell"/>
</dbReference>
<dbReference type="GO" id="GO:0004930">
    <property type="term" value="F:G protein-coupled receptor activity"/>
    <property type="evidence" value="ECO:0007669"/>
    <property type="project" value="UniProtKB-KW"/>
</dbReference>
<keyword evidence="2" id="KW-1003">Cell membrane</keyword>
<dbReference type="PANTHER" id="PTHR24249">
    <property type="entry name" value="HISTAMINE RECEPTOR-RELATED G-PROTEIN COUPLED RECEPTOR"/>
    <property type="match status" value="1"/>
</dbReference>
<keyword evidence="8" id="KW-0807">Transducer</keyword>
<evidence type="ECO:0000256" key="4">
    <source>
        <dbReference type="ARBA" id="ARBA00022989"/>
    </source>
</evidence>
<comment type="caution">
    <text evidence="11">The sequence shown here is derived from an EMBL/GenBank/DDBJ whole genome shotgun (WGS) entry which is preliminary data.</text>
</comment>
<sequence length="555" mass="62947">MIGIAGAIVGTLGNGLVLLAIQRNVKFRLVPDFLIFSLSTADLLVSGIYMPFDVKNTICYPVLKNNATYTMITKSVGKLALLASIVNVVGITIDRLTAIRRGHYHYHYQKLMTKTFAFSYISVTWLTSAIIAAVYSFPETNQKFFSWIYCKTLLLATIFMYSYILRVAHAQRIRIVAMLHRDNEDRFSKQTPVCLEDKATKTLKESKAAKTFAIVVEFDYLVCGLCQKRCKSKSGLKRHQTAKHRDYTRTITDSVKRSGEEQYRDLTFEVYSGIVEKAKVKIVEKKMKPNLVREEKSSYHNSPVDSQDSAADFSEIQIIYKRLVKSGNAERFYASFYSTIVSNAVKYFQGLSRNAATLLSTKVADSKLSDEEQAGLQYIGGYVLYKLHKKLANTSKSWESEQAISILKAGKSEDQNVIESQTLTSSLNRGGLWAITKNAQTIFERTEHYFRDITSKTNLQKLEFSCVISRSIHDVDLVSAYILMLSDVELIVQSGVAKDVLHNIIQMYVRVHSFSFANNIIQKHKMKLKQLKSKALRKEISRASKESDQERPFGP</sequence>
<dbReference type="OrthoDB" id="5980469at2759"/>
<feature type="transmembrane region" description="Helical" evidence="9">
    <location>
        <begin position="117"/>
        <end position="138"/>
    </location>
</feature>
<dbReference type="SUPFAM" id="SSF81321">
    <property type="entry name" value="Family A G protein-coupled receptor-like"/>
    <property type="match status" value="1"/>
</dbReference>
<feature type="domain" description="G-protein coupled receptors family 1 profile" evidence="10">
    <location>
        <begin position="13"/>
        <end position="216"/>
    </location>
</feature>
<proteinExistence type="predicted"/>
<dbReference type="PROSITE" id="PS00028">
    <property type="entry name" value="ZINC_FINGER_C2H2_1"/>
    <property type="match status" value="1"/>
</dbReference>
<keyword evidence="7" id="KW-0675">Receptor</keyword>
<dbReference type="InterPro" id="IPR017452">
    <property type="entry name" value="GPCR_Rhodpsn_7TM"/>
</dbReference>
<evidence type="ECO:0000256" key="2">
    <source>
        <dbReference type="ARBA" id="ARBA00022475"/>
    </source>
</evidence>
<feature type="transmembrane region" description="Helical" evidence="9">
    <location>
        <begin position="6"/>
        <end position="21"/>
    </location>
</feature>
<evidence type="ECO:0000256" key="3">
    <source>
        <dbReference type="ARBA" id="ARBA00022692"/>
    </source>
</evidence>